<dbReference type="Pfam" id="PF07993">
    <property type="entry name" value="NAD_binding_4"/>
    <property type="match status" value="1"/>
</dbReference>
<keyword evidence="3 4" id="KW-0443">Lipid metabolism</keyword>
<evidence type="ECO:0000313" key="7">
    <source>
        <dbReference type="EMBL" id="GKV53753.1"/>
    </source>
</evidence>
<comment type="function">
    <text evidence="4">Catalyzes the reduction of fatty acyl-CoA to fatty alcohols.</text>
</comment>
<protein>
    <recommendedName>
        <fullName evidence="4">Fatty acyl-CoA reductase</fullName>
        <ecNumber evidence="4">1.2.1.84</ecNumber>
    </recommendedName>
</protein>
<feature type="domain" description="Thioester reductase (TE)" evidence="6">
    <location>
        <begin position="30"/>
        <end position="140"/>
    </location>
</feature>
<keyword evidence="4" id="KW-0560">Oxidoreductase</keyword>
<dbReference type="EC" id="1.2.1.84" evidence="4"/>
<evidence type="ECO:0000256" key="3">
    <source>
        <dbReference type="ARBA" id="ARBA00023098"/>
    </source>
</evidence>
<evidence type="ECO:0000259" key="5">
    <source>
        <dbReference type="Pfam" id="PF03015"/>
    </source>
</evidence>
<dbReference type="GO" id="GO:0035336">
    <property type="term" value="P:long-chain fatty-acyl-CoA metabolic process"/>
    <property type="evidence" value="ECO:0007669"/>
    <property type="project" value="TreeGrafter"/>
</dbReference>
<dbReference type="Gene3D" id="3.40.50.720">
    <property type="entry name" value="NAD(P)-binding Rossmann-like Domain"/>
    <property type="match status" value="1"/>
</dbReference>
<dbReference type="InterPro" id="IPR026055">
    <property type="entry name" value="FAR"/>
</dbReference>
<evidence type="ECO:0000256" key="4">
    <source>
        <dbReference type="RuleBase" id="RU363097"/>
    </source>
</evidence>
<dbReference type="Proteomes" id="UP001054252">
    <property type="component" value="Unassembled WGS sequence"/>
</dbReference>
<dbReference type="PANTHER" id="PTHR11011">
    <property type="entry name" value="MALE STERILITY PROTEIN 2-RELATED"/>
    <property type="match status" value="1"/>
</dbReference>
<reference evidence="7 8" key="1">
    <citation type="journal article" date="2021" name="Commun. Biol.">
        <title>The genome of Shorea leprosula (Dipterocarpaceae) highlights the ecological relevance of drought in aseasonal tropical rainforests.</title>
        <authorList>
            <person name="Ng K.K.S."/>
            <person name="Kobayashi M.J."/>
            <person name="Fawcett J.A."/>
            <person name="Hatakeyama M."/>
            <person name="Paape T."/>
            <person name="Ng C.H."/>
            <person name="Ang C.C."/>
            <person name="Tnah L.H."/>
            <person name="Lee C.T."/>
            <person name="Nishiyama T."/>
            <person name="Sese J."/>
            <person name="O'Brien M.J."/>
            <person name="Copetti D."/>
            <person name="Mohd Noor M.I."/>
            <person name="Ong R.C."/>
            <person name="Putra M."/>
            <person name="Sireger I.Z."/>
            <person name="Indrioko S."/>
            <person name="Kosugi Y."/>
            <person name="Izuno A."/>
            <person name="Isagi Y."/>
            <person name="Lee S.L."/>
            <person name="Shimizu K.K."/>
        </authorList>
    </citation>
    <scope>NUCLEOTIDE SEQUENCE [LARGE SCALE GENOMIC DNA]</scope>
    <source>
        <strain evidence="7">214</strain>
    </source>
</reference>
<dbReference type="CDD" id="cd09071">
    <property type="entry name" value="FAR_C"/>
    <property type="match status" value="1"/>
</dbReference>
<dbReference type="InterPro" id="IPR013120">
    <property type="entry name" value="FAR_NAD-bd"/>
</dbReference>
<evidence type="ECO:0000256" key="1">
    <source>
        <dbReference type="ARBA" id="ARBA00005928"/>
    </source>
</evidence>
<evidence type="ECO:0000313" key="8">
    <source>
        <dbReference type="Proteomes" id="UP001054252"/>
    </source>
</evidence>
<dbReference type="AlphaFoldDB" id="A0AAV5MY42"/>
<comment type="caution">
    <text evidence="7">The sequence shown here is derived from an EMBL/GenBank/DDBJ whole genome shotgun (WGS) entry which is preliminary data.</text>
</comment>
<dbReference type="InterPro" id="IPR036291">
    <property type="entry name" value="NAD(P)-bd_dom_sf"/>
</dbReference>
<dbReference type="InterPro" id="IPR033640">
    <property type="entry name" value="FAR_C"/>
</dbReference>
<dbReference type="GO" id="GO:0080019">
    <property type="term" value="F:alcohol-forming very long-chain fatty acyl-CoA reductase activity"/>
    <property type="evidence" value="ECO:0007669"/>
    <property type="project" value="InterPro"/>
</dbReference>
<feature type="domain" description="Fatty acyl-CoA reductase C-terminal" evidence="5">
    <location>
        <begin position="217"/>
        <end position="312"/>
    </location>
</feature>
<sequence length="312" mass="35993">MEKPFCMGESLNGTCRLDIEVEKKLVDEKMNQLRTQEVALAMKDFGLKRAKLYGWPNTYVFTKAMGEMLLGSFKDNLPLIIMRPTIITSTYKEPFPGYIEGLRTIDSFIATVGKGRVKCFLGKPETIMDVMPVDMVVNSMLMALWAHAHQRSSENTKIYHVGTSLRNPLNISNLHDLIIRYFTQNPWINRKGKPVRVTKVKFLGSMARFRNYMTLRYVLPLKGLGLVNAVFCKHFHAAYENLHRMIKLVMRLVELYEPYALFKGIFDDTNSESLRMAAREDGGGFDFNPTCINWEDYILNIHIPGLRKYIMK</sequence>
<comment type="catalytic activity">
    <reaction evidence="4">
        <text>a long-chain fatty acyl-CoA + 2 NADPH + 2 H(+) = a long-chain primary fatty alcohol + 2 NADP(+) + CoA</text>
        <dbReference type="Rhea" id="RHEA:52716"/>
        <dbReference type="ChEBI" id="CHEBI:15378"/>
        <dbReference type="ChEBI" id="CHEBI:57287"/>
        <dbReference type="ChEBI" id="CHEBI:57783"/>
        <dbReference type="ChEBI" id="CHEBI:58349"/>
        <dbReference type="ChEBI" id="CHEBI:77396"/>
        <dbReference type="ChEBI" id="CHEBI:83139"/>
        <dbReference type="EC" id="1.2.1.84"/>
    </reaction>
</comment>
<proteinExistence type="inferred from homology"/>
<evidence type="ECO:0000259" key="6">
    <source>
        <dbReference type="Pfam" id="PF07993"/>
    </source>
</evidence>
<keyword evidence="4" id="KW-0521">NADP</keyword>
<gene>
    <name evidence="7" type="ORF">SLEP1_g60268</name>
</gene>
<name>A0AAV5MY42_9ROSI</name>
<keyword evidence="8" id="KW-1185">Reference proteome</keyword>
<keyword evidence="2 4" id="KW-0444">Lipid biosynthesis</keyword>
<dbReference type="EMBL" id="BPVZ01001840">
    <property type="protein sequence ID" value="GKV53753.1"/>
    <property type="molecule type" value="Genomic_DNA"/>
</dbReference>
<accession>A0AAV5MY42</accession>
<dbReference type="GO" id="GO:0102965">
    <property type="term" value="F:alcohol-forming long-chain fatty acyl-CoA reductase activity"/>
    <property type="evidence" value="ECO:0007669"/>
    <property type="project" value="UniProtKB-EC"/>
</dbReference>
<dbReference type="SUPFAM" id="SSF51735">
    <property type="entry name" value="NAD(P)-binding Rossmann-fold domains"/>
    <property type="match status" value="1"/>
</dbReference>
<dbReference type="GO" id="GO:0010345">
    <property type="term" value="P:suberin biosynthetic process"/>
    <property type="evidence" value="ECO:0007669"/>
    <property type="project" value="TreeGrafter"/>
</dbReference>
<evidence type="ECO:0000256" key="2">
    <source>
        <dbReference type="ARBA" id="ARBA00022516"/>
    </source>
</evidence>
<comment type="similarity">
    <text evidence="1 4">Belongs to the fatty acyl-CoA reductase family.</text>
</comment>
<dbReference type="PANTHER" id="PTHR11011:SF99">
    <property type="entry name" value="FATTY ACYL-COA REDUCTASE 3"/>
    <property type="match status" value="1"/>
</dbReference>
<dbReference type="Pfam" id="PF03015">
    <property type="entry name" value="Sterile"/>
    <property type="match status" value="1"/>
</dbReference>
<organism evidence="7 8">
    <name type="scientific">Rubroshorea leprosula</name>
    <dbReference type="NCBI Taxonomy" id="152421"/>
    <lineage>
        <taxon>Eukaryota</taxon>
        <taxon>Viridiplantae</taxon>
        <taxon>Streptophyta</taxon>
        <taxon>Embryophyta</taxon>
        <taxon>Tracheophyta</taxon>
        <taxon>Spermatophyta</taxon>
        <taxon>Magnoliopsida</taxon>
        <taxon>eudicotyledons</taxon>
        <taxon>Gunneridae</taxon>
        <taxon>Pentapetalae</taxon>
        <taxon>rosids</taxon>
        <taxon>malvids</taxon>
        <taxon>Malvales</taxon>
        <taxon>Dipterocarpaceae</taxon>
        <taxon>Rubroshorea</taxon>
    </lineage>
</organism>